<evidence type="ECO:0000313" key="3">
    <source>
        <dbReference type="RefSeq" id="XP_053534321.1"/>
    </source>
</evidence>
<feature type="compositionally biased region" description="Polar residues" evidence="1">
    <location>
        <begin position="32"/>
        <end position="44"/>
    </location>
</feature>
<protein>
    <submittedName>
        <fullName evidence="3">Uncharacterized protein LOC128629612</fullName>
    </submittedName>
</protein>
<sequence>MQNSAQETSGLMRTGSVLLEHQGTPYHHPCNVPQQEQRSNTPHHSQYGFYTPVYQRCSPDVLDSTVPCSQQPAASCSPSGYHPDYSVGYADPIDQDPYWRAGDVPESRTSDLGIEKEELDAILELALDMQTSTLAGTRREDTSSDPPFAADELYYNTVESDYEDDVHMPDQHEEEQNGGDEHEVPFRSPSRSPSPLPGLSALRITPFPVISPSPLRITPPFRTPSPF</sequence>
<keyword evidence="2" id="KW-1185">Reference proteome</keyword>
<dbReference type="GeneID" id="128629612"/>
<dbReference type="Proteomes" id="UP000221080">
    <property type="component" value="Unplaced"/>
</dbReference>
<name>A0A9F7R348_ICTPU</name>
<evidence type="ECO:0000256" key="1">
    <source>
        <dbReference type="SAM" id="MobiDB-lite"/>
    </source>
</evidence>
<dbReference type="AlphaFoldDB" id="A0A9F7R348"/>
<evidence type="ECO:0000313" key="2">
    <source>
        <dbReference type="Proteomes" id="UP000221080"/>
    </source>
</evidence>
<feature type="region of interest" description="Disordered" evidence="1">
    <location>
        <begin position="158"/>
        <end position="202"/>
    </location>
</feature>
<dbReference type="KEGG" id="ipu:128629612"/>
<feature type="region of interest" description="Disordered" evidence="1">
    <location>
        <begin position="24"/>
        <end position="45"/>
    </location>
</feature>
<dbReference type="RefSeq" id="XP_053534321.1">
    <property type="nucleotide sequence ID" value="XM_053678346.1"/>
</dbReference>
<proteinExistence type="predicted"/>
<feature type="compositionally biased region" description="Basic and acidic residues" evidence="1">
    <location>
        <begin position="165"/>
        <end position="185"/>
    </location>
</feature>
<gene>
    <name evidence="3" type="primary">LOC128629612</name>
</gene>
<reference evidence="3" key="1">
    <citation type="submission" date="2025-08" db="UniProtKB">
        <authorList>
            <consortium name="RefSeq"/>
        </authorList>
    </citation>
    <scope>IDENTIFICATION</scope>
    <source>
        <tissue evidence="3">Blood</tissue>
    </source>
</reference>
<feature type="compositionally biased region" description="Low complexity" evidence="1">
    <location>
        <begin position="186"/>
        <end position="202"/>
    </location>
</feature>
<organism evidence="2 3">
    <name type="scientific">Ictalurus punctatus</name>
    <name type="common">Channel catfish</name>
    <name type="synonym">Silurus punctatus</name>
    <dbReference type="NCBI Taxonomy" id="7998"/>
    <lineage>
        <taxon>Eukaryota</taxon>
        <taxon>Metazoa</taxon>
        <taxon>Chordata</taxon>
        <taxon>Craniata</taxon>
        <taxon>Vertebrata</taxon>
        <taxon>Euteleostomi</taxon>
        <taxon>Actinopterygii</taxon>
        <taxon>Neopterygii</taxon>
        <taxon>Teleostei</taxon>
        <taxon>Ostariophysi</taxon>
        <taxon>Siluriformes</taxon>
        <taxon>Ictaluridae</taxon>
        <taxon>Ictalurus</taxon>
    </lineage>
</organism>
<dbReference type="OrthoDB" id="6418155at2759"/>
<accession>A0A9F7R348</accession>